<keyword evidence="7" id="KW-0998">Cell outer membrane</keyword>
<evidence type="ECO:0000256" key="9">
    <source>
        <dbReference type="SAM" id="SignalP"/>
    </source>
</evidence>
<dbReference type="GO" id="GO:1990281">
    <property type="term" value="C:efflux pump complex"/>
    <property type="evidence" value="ECO:0007669"/>
    <property type="project" value="TreeGrafter"/>
</dbReference>
<keyword evidence="3" id="KW-0813">Transport</keyword>
<reference evidence="10 11" key="1">
    <citation type="submission" date="2016-11" db="EMBL/GenBank/DDBJ databases">
        <authorList>
            <person name="Jaros S."/>
            <person name="Januszkiewicz K."/>
            <person name="Wedrychowicz H."/>
        </authorList>
    </citation>
    <scope>NUCLEOTIDE SEQUENCE [LARGE SCALE GENOMIC DNA]</scope>
    <source>
        <strain evidence="10 11">CGMCC 1.10190</strain>
    </source>
</reference>
<dbReference type="GO" id="GO:0015562">
    <property type="term" value="F:efflux transmembrane transporter activity"/>
    <property type="evidence" value="ECO:0007669"/>
    <property type="project" value="InterPro"/>
</dbReference>
<keyword evidence="6" id="KW-0472">Membrane</keyword>
<protein>
    <submittedName>
        <fullName evidence="10">Outer membrane protein</fullName>
    </submittedName>
</protein>
<evidence type="ECO:0000256" key="3">
    <source>
        <dbReference type="ARBA" id="ARBA00022448"/>
    </source>
</evidence>
<dbReference type="GO" id="GO:0015288">
    <property type="term" value="F:porin activity"/>
    <property type="evidence" value="ECO:0007669"/>
    <property type="project" value="TreeGrafter"/>
</dbReference>
<dbReference type="RefSeq" id="WP_073102101.1">
    <property type="nucleotide sequence ID" value="NZ_FQXE01000002.1"/>
</dbReference>
<feature type="signal peptide" evidence="9">
    <location>
        <begin position="1"/>
        <end position="26"/>
    </location>
</feature>
<accession>A0A1M5R974</accession>
<evidence type="ECO:0000256" key="5">
    <source>
        <dbReference type="ARBA" id="ARBA00022692"/>
    </source>
</evidence>
<evidence type="ECO:0000256" key="4">
    <source>
        <dbReference type="ARBA" id="ARBA00022452"/>
    </source>
</evidence>
<dbReference type="InterPro" id="IPR051906">
    <property type="entry name" value="TolC-like"/>
</dbReference>
<evidence type="ECO:0000313" key="10">
    <source>
        <dbReference type="EMBL" id="SHH22609.1"/>
    </source>
</evidence>
<evidence type="ECO:0000256" key="2">
    <source>
        <dbReference type="ARBA" id="ARBA00007613"/>
    </source>
</evidence>
<keyword evidence="5" id="KW-0812">Transmembrane</keyword>
<sequence>MPIASGYARLCFALAIIMGGMAQACAQDLLQIWQMALQRDPIYAANRASRNAEQEKVPQARAQLLPYSSADGIAEVDDTRRLRGLNNSSSQRRALWALTLTQPIVNIGAWGELKRAGYIAKSADVAQAAAYQDLVLRVAQAYFDVLAAQDTLRALQAEKNAVQNQLRAAKQGFELGSTTIADTYEAQARLDLLNASELQSQNLLQVSEDLLAKIINERPGQLAELAPGTILPGPKPDRLADWTIQSSHANLAVAQAELSAKIVEKQIDIAKSEHYPTLRLQAQTGSASDSTLYNTGGGPRSLDTTIGLQLSIPIFTGGEISSIVREQTSRLQQARYQLEDAKRQAVQSTQQHYSGVTSGLAQIEALQAAEKSSLASLQANQTGYEVGVRISIDVLNAQQQLYATQRSLSRARYDTLMNSLRLKASSGILSDQDIVAINQLLTDRADKR</sequence>
<comment type="similarity">
    <text evidence="2">Belongs to the outer membrane factor (OMF) (TC 1.B.17) family.</text>
</comment>
<evidence type="ECO:0000256" key="8">
    <source>
        <dbReference type="SAM" id="Coils"/>
    </source>
</evidence>
<dbReference type="Pfam" id="PF02321">
    <property type="entry name" value="OEP"/>
    <property type="match status" value="2"/>
</dbReference>
<dbReference type="PANTHER" id="PTHR30026">
    <property type="entry name" value="OUTER MEMBRANE PROTEIN TOLC"/>
    <property type="match status" value="1"/>
</dbReference>
<organism evidence="10 11">
    <name type="scientific">Pollutimonas bauzanensis</name>
    <dbReference type="NCBI Taxonomy" id="658167"/>
    <lineage>
        <taxon>Bacteria</taxon>
        <taxon>Pseudomonadati</taxon>
        <taxon>Pseudomonadota</taxon>
        <taxon>Betaproteobacteria</taxon>
        <taxon>Burkholderiales</taxon>
        <taxon>Alcaligenaceae</taxon>
        <taxon>Pollutimonas</taxon>
    </lineage>
</organism>
<dbReference type="OrthoDB" id="9813458at2"/>
<dbReference type="SUPFAM" id="SSF56954">
    <property type="entry name" value="Outer membrane efflux proteins (OEP)"/>
    <property type="match status" value="1"/>
</dbReference>
<gene>
    <name evidence="10" type="ORF">SAMN04488135_102503</name>
</gene>
<dbReference type="NCBIfam" id="TIGR01844">
    <property type="entry name" value="type_I_sec_TolC"/>
    <property type="match status" value="1"/>
</dbReference>
<evidence type="ECO:0000313" key="11">
    <source>
        <dbReference type="Proteomes" id="UP000184226"/>
    </source>
</evidence>
<feature type="coiled-coil region" evidence="8">
    <location>
        <begin position="145"/>
        <end position="172"/>
    </location>
</feature>
<dbReference type="AlphaFoldDB" id="A0A1M5R974"/>
<dbReference type="GO" id="GO:0009279">
    <property type="term" value="C:cell outer membrane"/>
    <property type="evidence" value="ECO:0007669"/>
    <property type="project" value="UniProtKB-SubCell"/>
</dbReference>
<dbReference type="InterPro" id="IPR003423">
    <property type="entry name" value="OMP_efflux"/>
</dbReference>
<dbReference type="PANTHER" id="PTHR30026:SF20">
    <property type="entry name" value="OUTER MEMBRANE PROTEIN TOLC"/>
    <property type="match status" value="1"/>
</dbReference>
<proteinExistence type="inferred from homology"/>
<dbReference type="STRING" id="658167.SAMN04488135_102503"/>
<dbReference type="Proteomes" id="UP000184226">
    <property type="component" value="Unassembled WGS sequence"/>
</dbReference>
<comment type="subcellular location">
    <subcellularLocation>
        <location evidence="1">Cell outer membrane</location>
    </subcellularLocation>
</comment>
<name>A0A1M5R974_9BURK</name>
<evidence type="ECO:0000256" key="6">
    <source>
        <dbReference type="ARBA" id="ARBA00023136"/>
    </source>
</evidence>
<dbReference type="EMBL" id="FQXE01000002">
    <property type="protein sequence ID" value="SHH22609.1"/>
    <property type="molecule type" value="Genomic_DNA"/>
</dbReference>
<feature type="coiled-coil region" evidence="8">
    <location>
        <begin position="324"/>
        <end position="351"/>
    </location>
</feature>
<keyword evidence="8" id="KW-0175">Coiled coil</keyword>
<keyword evidence="4" id="KW-1134">Transmembrane beta strand</keyword>
<feature type="chain" id="PRO_5012206372" evidence="9">
    <location>
        <begin position="27"/>
        <end position="448"/>
    </location>
</feature>
<keyword evidence="11" id="KW-1185">Reference proteome</keyword>
<evidence type="ECO:0000256" key="1">
    <source>
        <dbReference type="ARBA" id="ARBA00004442"/>
    </source>
</evidence>
<dbReference type="InterPro" id="IPR010130">
    <property type="entry name" value="T1SS_OMP_TolC"/>
</dbReference>
<evidence type="ECO:0000256" key="7">
    <source>
        <dbReference type="ARBA" id="ARBA00023237"/>
    </source>
</evidence>
<dbReference type="Gene3D" id="1.20.1600.10">
    <property type="entry name" value="Outer membrane efflux proteins (OEP)"/>
    <property type="match status" value="1"/>
</dbReference>
<keyword evidence="9" id="KW-0732">Signal</keyword>